<accession>A0A8S9JU95</accession>
<organism evidence="2">
    <name type="scientific">Brassica cretica</name>
    <name type="common">Mustard</name>
    <dbReference type="NCBI Taxonomy" id="69181"/>
    <lineage>
        <taxon>Eukaryota</taxon>
        <taxon>Viridiplantae</taxon>
        <taxon>Streptophyta</taxon>
        <taxon>Embryophyta</taxon>
        <taxon>Tracheophyta</taxon>
        <taxon>Spermatophyta</taxon>
        <taxon>Magnoliopsida</taxon>
        <taxon>eudicotyledons</taxon>
        <taxon>Gunneridae</taxon>
        <taxon>Pentapetalae</taxon>
        <taxon>rosids</taxon>
        <taxon>malvids</taxon>
        <taxon>Brassicales</taxon>
        <taxon>Brassicaceae</taxon>
        <taxon>Brassiceae</taxon>
        <taxon>Brassica</taxon>
    </lineage>
</organism>
<protein>
    <submittedName>
        <fullName evidence="2">Uncharacterized protein</fullName>
    </submittedName>
</protein>
<name>A0A8S9JU95_BRACR</name>
<comment type="caution">
    <text evidence="2">The sequence shown here is derived from an EMBL/GenBank/DDBJ whole genome shotgun (WGS) entry which is preliminary data.</text>
</comment>
<evidence type="ECO:0000313" key="2">
    <source>
        <dbReference type="EMBL" id="KAF2584956.1"/>
    </source>
</evidence>
<reference evidence="2" key="1">
    <citation type="submission" date="2019-12" db="EMBL/GenBank/DDBJ databases">
        <title>Genome sequencing and annotation of Brassica cretica.</title>
        <authorList>
            <person name="Studholme D.J."/>
            <person name="Sarris P.F."/>
        </authorList>
    </citation>
    <scope>NUCLEOTIDE SEQUENCE</scope>
    <source>
        <strain evidence="2">PFS-102/07</strain>
        <tissue evidence="2">Leaf</tissue>
    </source>
</reference>
<feature type="compositionally biased region" description="Basic and acidic residues" evidence="1">
    <location>
        <begin position="65"/>
        <end position="85"/>
    </location>
</feature>
<feature type="compositionally biased region" description="Basic and acidic residues" evidence="1">
    <location>
        <begin position="16"/>
        <end position="39"/>
    </location>
</feature>
<evidence type="ECO:0000256" key="1">
    <source>
        <dbReference type="SAM" id="MobiDB-lite"/>
    </source>
</evidence>
<feature type="region of interest" description="Disordered" evidence="1">
    <location>
        <begin position="1"/>
        <end position="41"/>
    </location>
</feature>
<feature type="region of interest" description="Disordered" evidence="1">
    <location>
        <begin position="62"/>
        <end position="85"/>
    </location>
</feature>
<gene>
    <name evidence="2" type="ORF">F2Q70_00035510</name>
</gene>
<dbReference type="AlphaFoldDB" id="A0A8S9JU95"/>
<dbReference type="EMBL" id="QGKY02000246">
    <property type="protein sequence ID" value="KAF2584956.1"/>
    <property type="molecule type" value="Genomic_DNA"/>
</dbReference>
<proteinExistence type="predicted"/>
<sequence>MTEPAGHEVIQAGVERVPRRSRQDERSWDGSLPGRKESPDELVSNVSRFGWTRQNHYRSRRCSRLQRDPRLHHESSYEHQRPKDVEIGSYFMYPGEHRDESS</sequence>